<proteinExistence type="predicted"/>
<feature type="compositionally biased region" description="Polar residues" evidence="1">
    <location>
        <begin position="140"/>
        <end position="149"/>
    </location>
</feature>
<feature type="region of interest" description="Disordered" evidence="1">
    <location>
        <begin position="1451"/>
        <end position="1500"/>
    </location>
</feature>
<comment type="caution">
    <text evidence="2">The sequence shown here is derived from an EMBL/GenBank/DDBJ whole genome shotgun (WGS) entry which is preliminary data.</text>
</comment>
<feature type="compositionally biased region" description="Pro residues" evidence="1">
    <location>
        <begin position="922"/>
        <end position="933"/>
    </location>
</feature>
<feature type="region of interest" description="Disordered" evidence="1">
    <location>
        <begin position="322"/>
        <end position="345"/>
    </location>
</feature>
<feature type="region of interest" description="Disordered" evidence="1">
    <location>
        <begin position="66"/>
        <end position="149"/>
    </location>
</feature>
<evidence type="ECO:0000313" key="3">
    <source>
        <dbReference type="Proteomes" id="UP001500131"/>
    </source>
</evidence>
<feature type="region of interest" description="Disordered" evidence="1">
    <location>
        <begin position="1"/>
        <end position="23"/>
    </location>
</feature>
<dbReference type="Proteomes" id="UP001500131">
    <property type="component" value="Unassembled WGS sequence"/>
</dbReference>
<protein>
    <submittedName>
        <fullName evidence="2">Uncharacterized protein</fullName>
    </submittedName>
</protein>
<feature type="compositionally biased region" description="Polar residues" evidence="1">
    <location>
        <begin position="585"/>
        <end position="597"/>
    </location>
</feature>
<keyword evidence="3" id="KW-1185">Reference proteome</keyword>
<feature type="compositionally biased region" description="Polar residues" evidence="1">
    <location>
        <begin position="1456"/>
        <end position="1468"/>
    </location>
</feature>
<feature type="compositionally biased region" description="Polar residues" evidence="1">
    <location>
        <begin position="90"/>
        <end position="112"/>
    </location>
</feature>
<evidence type="ECO:0000313" key="2">
    <source>
        <dbReference type="EMBL" id="KAL0510508.1"/>
    </source>
</evidence>
<feature type="region of interest" description="Disordered" evidence="1">
    <location>
        <begin position="860"/>
        <end position="907"/>
    </location>
</feature>
<name>A0AAW3AT25_9TRYP</name>
<feature type="region of interest" description="Disordered" evidence="1">
    <location>
        <begin position="922"/>
        <end position="949"/>
    </location>
</feature>
<gene>
    <name evidence="2" type="ORF">Q4I31_001883</name>
</gene>
<reference evidence="2 3" key="1">
    <citation type="submission" date="2024-02" db="EMBL/GenBank/DDBJ databases">
        <title>FIRST GENOME SEQUENCES OF Leishmania (Viannia) shawi, Leishmania (Viannia) lindenbergi AND Leishmania (Viannia) utingensis.</title>
        <authorList>
            <person name="Resadore F."/>
            <person name="Custodio M.G.F."/>
            <person name="Boite M.C."/>
            <person name="Cupolillo E."/>
            <person name="Ferreira G.E.M."/>
        </authorList>
    </citation>
    <scope>NUCLEOTIDE SEQUENCE [LARGE SCALE GENOMIC DNA]</scope>
    <source>
        <strain evidence="2 3">MHOM/BR/1966/M15733</strain>
    </source>
</reference>
<evidence type="ECO:0000256" key="1">
    <source>
        <dbReference type="SAM" id="MobiDB-lite"/>
    </source>
</evidence>
<accession>A0AAW3AT25</accession>
<sequence length="1500" mass="154816">MSLIPSSVRPPQVHKPSPRIVNSPQRLPQLIYGATGAAASALAVAAYRFRTNGGAGGVGIPPVAHSGYETNSSRNELAQAHQRHAHPMPSLTQAHPSTAGSARPPQQLQQASAGPLVTVPTAAATNSSSDGPAVADHVHSSTQAQHEPQQITPIRVSPVDEGYTVAVAAPPPLSVLPPWVRLDFTAFTGGSFSVDTAPIAGGNAGGTQWGIIAVEDRIATPRPTQGERIRDGASLSYLRRQQQMLREHHSVPPQANMAADGVLTTADASSLASPPLFEWVPYDGWDISDLCQGQGGGYCRRDALGQQHRVTHRLRHGDLSEPLVTMESGTTIPGETQNPGGAGSAVIPVRVNANLATASPQRTAGISGDDLDAPQRGLQQQQQQQQRDQQKVAAPAAADTPRGCRAARLAENMGRGKCGGGSDTVGRGHEDFATTFAVSPPPPPLLSTAIARGASPLSRLQRQHTMAAAPPPPPSLVFSGAVAAAAAARRTSTGVSGPLFRPIEAMMRKALPISRAGFSFRACSVYTGVRSDGTLSIIMLEEYPGYPESTPTQPSQAKTSSLAFLATATEGAPTVASVQEVHHATSSFGPQVRQDSTWPPPTASTEHPVLSSSVETDISLQLPATVPQSAAAGVAGAKFPTDLLLQDPTVTGGVVNEGAAVSNPFVGLTSGSPCVPPISKLPPLPDGGGPPYATLGDRARPTRLGAVVATANPAAEAHGLCRPVELEGDDSPTRAVMVAGSMTALRGKSVSSVSSGGEGDGQGRWFPLGLCALSVAADAGNGALASVPPFGTLAAADAATRAEGAASTRMPAFAEQTHLAVCDRGSRRGVVPAVANTAWMTHMTGAATAGPKPLSAPVRVMPSLTPFNPTESPSAGTTSTSLSAPRSAKSDGGGSDRQRNRQPTKPLLPAWCHVVAEVLLAPPPSPPPPPPKLCRPGQRQPTFSGTTTTATTTTTVMSDIDSRMWSAEARGGAPIGWSTKFVTAAERASATQRTALSVSAVANHRGMGGVEQQEEVATPLLPSSLSPPCQSADPGVDAFGNMDPTEPQHPPPVPLKATMPAPLPLVSNSNELDGVGGGRGVVRVITKGCTVDFDAYDAPHTYTQVLLEVNTTDTNTTTKTNAMGSGHIGAAATADSAAAAATRERACTSNVHLSTSATLCRFRDYHQHRRAGARGAVANSEVDARGAGVSAPIAAVATTVAESTKNDPDDDWAPNCIRACVGDSSALPIRFHAAGAAREKWGSRTSTIARSIETAGLLPHSEAAWRHARICGLPTSTSSPAVVRPTMLAPDGTELVVQEHANEHPPQRRHSQVGYNTGATAAAFGYSAHKNDAYIMSECANAGSLRVGDVASASPNAAMATSSGMLGRPASVMRLTVTMRSSNVPAGADGEARGGDVVHPLGFVNTSQSQRFKDVDRLGSPPIHAENIPLFPTLPASIEAVPISASPLASPLPNRLQKQPSRGSSNVVKSRAVNRVPTKPLAQHPSKLRRPRGHTAGCDV</sequence>
<dbReference type="EMBL" id="JBAMZK010000013">
    <property type="protein sequence ID" value="KAL0510508.1"/>
    <property type="molecule type" value="Genomic_DNA"/>
</dbReference>
<feature type="region of interest" description="Disordered" evidence="1">
    <location>
        <begin position="358"/>
        <end position="402"/>
    </location>
</feature>
<organism evidence="2 3">
    <name type="scientific">Leishmania lindenbergi</name>
    <dbReference type="NCBI Taxonomy" id="651832"/>
    <lineage>
        <taxon>Eukaryota</taxon>
        <taxon>Discoba</taxon>
        <taxon>Euglenozoa</taxon>
        <taxon>Kinetoplastea</taxon>
        <taxon>Metakinetoplastina</taxon>
        <taxon>Trypanosomatida</taxon>
        <taxon>Trypanosomatidae</taxon>
        <taxon>Leishmaniinae</taxon>
        <taxon>Leishmania</taxon>
    </lineage>
</organism>
<feature type="region of interest" description="Disordered" evidence="1">
    <location>
        <begin position="585"/>
        <end position="608"/>
    </location>
</feature>
<feature type="compositionally biased region" description="Polar residues" evidence="1">
    <location>
        <begin position="327"/>
        <end position="339"/>
    </location>
</feature>
<feature type="compositionally biased region" description="Polar residues" evidence="1">
    <location>
        <begin position="865"/>
        <end position="884"/>
    </location>
</feature>